<evidence type="ECO:0000313" key="11">
    <source>
        <dbReference type="EMBL" id="MBD1380604.1"/>
    </source>
</evidence>
<evidence type="ECO:0000256" key="6">
    <source>
        <dbReference type="ARBA" id="ARBA00022989"/>
    </source>
</evidence>
<evidence type="ECO:0000256" key="8">
    <source>
        <dbReference type="ARBA" id="ARBA00038436"/>
    </source>
</evidence>
<dbReference type="Proteomes" id="UP000626844">
    <property type="component" value="Unassembled WGS sequence"/>
</dbReference>
<evidence type="ECO:0000256" key="4">
    <source>
        <dbReference type="ARBA" id="ARBA00022519"/>
    </source>
</evidence>
<evidence type="ECO:0000259" key="10">
    <source>
        <dbReference type="Pfam" id="PF04290"/>
    </source>
</evidence>
<dbReference type="PANTHER" id="PTHR35011">
    <property type="entry name" value="2,3-DIKETO-L-GULONATE TRAP TRANSPORTER SMALL PERMEASE PROTEIN YIAM"/>
    <property type="match status" value="1"/>
</dbReference>
<dbReference type="GO" id="GO:0015740">
    <property type="term" value="P:C4-dicarboxylate transport"/>
    <property type="evidence" value="ECO:0007669"/>
    <property type="project" value="TreeGrafter"/>
</dbReference>
<organism evidence="11 12">
    <name type="scientific">Metabacillus arenae</name>
    <dbReference type="NCBI Taxonomy" id="2771434"/>
    <lineage>
        <taxon>Bacteria</taxon>
        <taxon>Bacillati</taxon>
        <taxon>Bacillota</taxon>
        <taxon>Bacilli</taxon>
        <taxon>Bacillales</taxon>
        <taxon>Bacillaceae</taxon>
        <taxon>Metabacillus</taxon>
    </lineage>
</organism>
<feature type="transmembrane region" description="Helical" evidence="9">
    <location>
        <begin position="105"/>
        <end position="127"/>
    </location>
</feature>
<feature type="transmembrane region" description="Helical" evidence="9">
    <location>
        <begin position="16"/>
        <end position="35"/>
    </location>
</feature>
<keyword evidence="4" id="KW-0997">Cell inner membrane</keyword>
<keyword evidence="7 9" id="KW-0472">Membrane</keyword>
<dbReference type="PANTHER" id="PTHR35011:SF2">
    <property type="entry name" value="2,3-DIKETO-L-GULONATE TRAP TRANSPORTER SMALL PERMEASE PROTEIN YIAM"/>
    <property type="match status" value="1"/>
</dbReference>
<proteinExistence type="inferred from homology"/>
<comment type="similarity">
    <text evidence="8">Belongs to the TRAP transporter small permease family.</text>
</comment>
<dbReference type="InterPro" id="IPR007387">
    <property type="entry name" value="TRAP_DctQ"/>
</dbReference>
<keyword evidence="12" id="KW-1185">Reference proteome</keyword>
<dbReference type="RefSeq" id="WP_191158201.1">
    <property type="nucleotide sequence ID" value="NZ_JACXAI010000011.1"/>
</dbReference>
<feature type="domain" description="Tripartite ATP-independent periplasmic transporters DctQ component" evidence="10">
    <location>
        <begin position="27"/>
        <end position="168"/>
    </location>
</feature>
<dbReference type="EMBL" id="JACXAI010000011">
    <property type="protein sequence ID" value="MBD1380604.1"/>
    <property type="molecule type" value="Genomic_DNA"/>
</dbReference>
<dbReference type="InterPro" id="IPR055348">
    <property type="entry name" value="DctQ"/>
</dbReference>
<comment type="caution">
    <text evidence="11">The sequence shown here is derived from an EMBL/GenBank/DDBJ whole genome shotgun (WGS) entry which is preliminary data.</text>
</comment>
<protein>
    <submittedName>
        <fullName evidence="11">TRAP transporter small permease</fullName>
    </submittedName>
</protein>
<evidence type="ECO:0000313" key="12">
    <source>
        <dbReference type="Proteomes" id="UP000626844"/>
    </source>
</evidence>
<accession>A0A926NFH7</accession>
<evidence type="ECO:0000256" key="2">
    <source>
        <dbReference type="ARBA" id="ARBA00022448"/>
    </source>
</evidence>
<evidence type="ECO:0000256" key="9">
    <source>
        <dbReference type="SAM" id="Phobius"/>
    </source>
</evidence>
<evidence type="ECO:0000256" key="5">
    <source>
        <dbReference type="ARBA" id="ARBA00022692"/>
    </source>
</evidence>
<keyword evidence="2" id="KW-0813">Transport</keyword>
<name>A0A926NFH7_9BACI</name>
<keyword evidence="5 9" id="KW-0812">Transmembrane</keyword>
<comment type="subcellular location">
    <subcellularLocation>
        <location evidence="1">Cell inner membrane</location>
        <topology evidence="1">Multi-pass membrane protein</topology>
    </subcellularLocation>
</comment>
<feature type="transmembrane region" description="Helical" evidence="9">
    <location>
        <begin position="65"/>
        <end position="84"/>
    </location>
</feature>
<reference evidence="11" key="1">
    <citation type="submission" date="2020-09" db="EMBL/GenBank/DDBJ databases">
        <title>A novel bacterium of genus Bacillus, isolated from South China Sea.</title>
        <authorList>
            <person name="Huang H."/>
            <person name="Mo K."/>
            <person name="Hu Y."/>
        </authorList>
    </citation>
    <scope>NUCLEOTIDE SEQUENCE</scope>
    <source>
        <strain evidence="11">IB182487</strain>
    </source>
</reference>
<evidence type="ECO:0000256" key="3">
    <source>
        <dbReference type="ARBA" id="ARBA00022475"/>
    </source>
</evidence>
<evidence type="ECO:0000256" key="1">
    <source>
        <dbReference type="ARBA" id="ARBA00004429"/>
    </source>
</evidence>
<sequence>MIFVQKMSRTINKFSCYLMIAFFIVAFLATVYQVFSRYIINSPFLAQVLPAVDFGLFNFTWIEELIRYLFVWIVFLGIGTVYKEKGHAHVELLLLYLPKVWQKRLIFIIECINASFFILLIYLGAAILKTTSLQVSPSLNINMTTVYMSIFFCSLICLVHSAAHFAAWVSDYKVPKPLTEEKMISKNVTT</sequence>
<keyword evidence="3" id="KW-1003">Cell membrane</keyword>
<evidence type="ECO:0000256" key="7">
    <source>
        <dbReference type="ARBA" id="ARBA00023136"/>
    </source>
</evidence>
<dbReference type="GO" id="GO:0005886">
    <property type="term" value="C:plasma membrane"/>
    <property type="evidence" value="ECO:0007669"/>
    <property type="project" value="UniProtKB-SubCell"/>
</dbReference>
<feature type="transmembrane region" description="Helical" evidence="9">
    <location>
        <begin position="147"/>
        <end position="169"/>
    </location>
</feature>
<dbReference type="Pfam" id="PF04290">
    <property type="entry name" value="DctQ"/>
    <property type="match status" value="1"/>
</dbReference>
<dbReference type="GO" id="GO:0022857">
    <property type="term" value="F:transmembrane transporter activity"/>
    <property type="evidence" value="ECO:0007669"/>
    <property type="project" value="TreeGrafter"/>
</dbReference>
<gene>
    <name evidence="11" type="ORF">IC621_10215</name>
</gene>
<dbReference type="AlphaFoldDB" id="A0A926NFH7"/>
<keyword evidence="6 9" id="KW-1133">Transmembrane helix</keyword>